<gene>
    <name evidence="2" type="ORF">C9I89_07390</name>
</gene>
<evidence type="ECO:0000313" key="3">
    <source>
        <dbReference type="Proteomes" id="UP000240904"/>
    </source>
</evidence>
<comment type="caution">
    <text evidence="2">The sequence shown here is derived from an EMBL/GenBank/DDBJ whole genome shotgun (WGS) entry which is preliminary data.</text>
</comment>
<evidence type="ECO:0000313" key="2">
    <source>
        <dbReference type="EMBL" id="PSW06354.1"/>
    </source>
</evidence>
<dbReference type="Proteomes" id="UP000240904">
    <property type="component" value="Unassembled WGS sequence"/>
</dbReference>
<protein>
    <submittedName>
        <fullName evidence="2">Chromosome partitioning protein ParB</fullName>
    </submittedName>
</protein>
<name>A0A2T3N2C9_9GAMM</name>
<dbReference type="OrthoDB" id="323572at2"/>
<dbReference type="AlphaFoldDB" id="A0A2T3N2C9"/>
<evidence type="ECO:0000256" key="1">
    <source>
        <dbReference type="SAM" id="MobiDB-lite"/>
    </source>
</evidence>
<reference evidence="2 3" key="1">
    <citation type="submission" date="2018-03" db="EMBL/GenBank/DDBJ databases">
        <title>Whole genome sequencing of Histamine producing bacteria.</title>
        <authorList>
            <person name="Butler K."/>
        </authorList>
    </citation>
    <scope>NUCLEOTIDE SEQUENCE [LARGE SCALE GENOMIC DNA]</scope>
    <source>
        <strain evidence="2 3">DSM 16190</strain>
    </source>
</reference>
<sequence>MSSQLFSAVAPFLTIIIPSVFISPSVLAEKITYAELKRGDVITVNLDQLLPTQSVLAYDKEFSNLGRYAENLKFMYDDLCQVNGAKGIKKWTEDSLPTDMNSYQCIDKPGKHIDDLSTVIVGPEKGVLYLTNNHHILSTFWDMPNGGTSVPVVLKVEYNLLDSGDDFWPEMLNDKEVWLYDSKGKKIKSKDLPEYLGSKQLKHDKYLSLVYFLKGISYETSKPKNEIPFLELYWSQVLRKQMKISEYDLNIPDEYAMALTEAATVMVDLKSDAIIGKSNKTAKEMGQLSQVNTKALEALLTDSKSKWHYAMAYRLAKKEKTTPKSLLNDKKELPEESAKENDKAAPEEKEIKK</sequence>
<keyword evidence="3" id="KW-1185">Reference proteome</keyword>
<dbReference type="EMBL" id="PYMC01000003">
    <property type="protein sequence ID" value="PSW06354.1"/>
    <property type="molecule type" value="Genomic_DNA"/>
</dbReference>
<dbReference type="InterPro" id="IPR036086">
    <property type="entry name" value="ParB/Sulfiredoxin_sf"/>
</dbReference>
<proteinExistence type="predicted"/>
<organism evidence="2 3">
    <name type="scientific">Photobacterium lipolyticum</name>
    <dbReference type="NCBI Taxonomy" id="266810"/>
    <lineage>
        <taxon>Bacteria</taxon>
        <taxon>Pseudomonadati</taxon>
        <taxon>Pseudomonadota</taxon>
        <taxon>Gammaproteobacteria</taxon>
        <taxon>Vibrionales</taxon>
        <taxon>Vibrionaceae</taxon>
        <taxon>Photobacterium</taxon>
    </lineage>
</organism>
<dbReference type="CDD" id="cd16390">
    <property type="entry name" value="ParB_N_Srx_like"/>
    <property type="match status" value="1"/>
</dbReference>
<dbReference type="Gene3D" id="3.90.1530.10">
    <property type="entry name" value="Conserved hypothetical protein from pyrococcus furiosus pfu- 392566-001, ParB domain"/>
    <property type="match status" value="1"/>
</dbReference>
<dbReference type="Pfam" id="PF08857">
    <property type="entry name" value="ParBc_2"/>
    <property type="match status" value="1"/>
</dbReference>
<accession>A0A2T3N2C9</accession>
<feature type="region of interest" description="Disordered" evidence="1">
    <location>
        <begin position="323"/>
        <end position="353"/>
    </location>
</feature>
<dbReference type="SUPFAM" id="SSF110849">
    <property type="entry name" value="ParB/Sulfiredoxin"/>
    <property type="match status" value="1"/>
</dbReference>
<dbReference type="InterPro" id="IPR014956">
    <property type="entry name" value="ParBc_2"/>
</dbReference>